<evidence type="ECO:0000256" key="3">
    <source>
        <dbReference type="ARBA" id="ARBA00023052"/>
    </source>
</evidence>
<dbReference type="InterPro" id="IPR005474">
    <property type="entry name" value="Transketolase_N"/>
</dbReference>
<dbReference type="PANTHER" id="PTHR47514">
    <property type="entry name" value="TRANSKETOLASE N-TERMINAL SECTION-RELATED"/>
    <property type="match status" value="1"/>
</dbReference>
<dbReference type="PANTHER" id="PTHR47514:SF1">
    <property type="entry name" value="TRANSKETOLASE N-TERMINAL SECTION-RELATED"/>
    <property type="match status" value="1"/>
</dbReference>
<organism evidence="5 6">
    <name type="scientific">Sphaerochaeta halotolerans</name>
    <dbReference type="NCBI Taxonomy" id="2293840"/>
    <lineage>
        <taxon>Bacteria</taxon>
        <taxon>Pseudomonadati</taxon>
        <taxon>Spirochaetota</taxon>
        <taxon>Spirochaetia</taxon>
        <taxon>Spirochaetales</taxon>
        <taxon>Sphaerochaetaceae</taxon>
        <taxon>Sphaerochaeta</taxon>
    </lineage>
</organism>
<comment type="caution">
    <text evidence="5">The sequence shown here is derived from an EMBL/GenBank/DDBJ whole genome shotgun (WGS) entry which is preliminary data.</text>
</comment>
<dbReference type="Gene3D" id="3.40.50.970">
    <property type="match status" value="1"/>
</dbReference>
<comment type="cofactor">
    <cofactor evidence="1">
        <name>thiamine diphosphate</name>
        <dbReference type="ChEBI" id="CHEBI:58937"/>
    </cofactor>
</comment>
<dbReference type="Proteomes" id="UP000264002">
    <property type="component" value="Unassembled WGS sequence"/>
</dbReference>
<comment type="similarity">
    <text evidence="2">Belongs to the transketolase family.</text>
</comment>
<name>A0A372MK22_9SPIR</name>
<dbReference type="AlphaFoldDB" id="A0A372MK22"/>
<proteinExistence type="inferred from homology"/>
<evidence type="ECO:0000256" key="2">
    <source>
        <dbReference type="ARBA" id="ARBA00007131"/>
    </source>
</evidence>
<gene>
    <name evidence="5" type="ORF">DYP60_00740</name>
</gene>
<reference evidence="6" key="1">
    <citation type="submission" date="2018-08" db="EMBL/GenBank/DDBJ databases">
        <authorList>
            <person name="Grouzdev D.S."/>
            <person name="Krutkina M.S."/>
        </authorList>
    </citation>
    <scope>NUCLEOTIDE SEQUENCE [LARGE SCALE GENOMIC DNA]</scope>
    <source>
        <strain evidence="6">4-11</strain>
    </source>
</reference>
<keyword evidence="3" id="KW-0786">Thiamine pyrophosphate</keyword>
<reference evidence="5 6" key="2">
    <citation type="submission" date="2018-09" db="EMBL/GenBank/DDBJ databases">
        <title>Genome of Sphaerochaeta halotolerans strain 4-11.</title>
        <authorList>
            <person name="Nazina T.N."/>
            <person name="Sokolova D.S."/>
        </authorList>
    </citation>
    <scope>NUCLEOTIDE SEQUENCE [LARGE SCALE GENOMIC DNA]</scope>
    <source>
        <strain evidence="5 6">4-11</strain>
    </source>
</reference>
<sequence length="272" mass="29995">MDLEALNAISLQLRRDVVEMVYRTKDGHPGPSFSVADIITALYFEVMNIDSSNPDMIDRDRFVLSKGHSCPVLYAALARRGYFPVEDLYTLRYLHSKLQGHPYAPKTKGLDATTGSLGNGVSIGLGMALAARIQKQANLVYVVTGDGELGEGMIWEAAMAASHQKAANLTVFIDNNNYQSGGTVSEISGPYPIEDKWKAFGWHTQSIDGHDISQILHAVEKAKEERERPSAIICKTVKGNGVSFMVGENSWHKRVYTDEEYRIAMKELGGVV</sequence>
<keyword evidence="6" id="KW-1185">Reference proteome</keyword>
<evidence type="ECO:0000259" key="4">
    <source>
        <dbReference type="Pfam" id="PF00456"/>
    </source>
</evidence>
<evidence type="ECO:0000256" key="1">
    <source>
        <dbReference type="ARBA" id="ARBA00001964"/>
    </source>
</evidence>
<accession>A0A372MK22</accession>
<dbReference type="Pfam" id="PF00456">
    <property type="entry name" value="Transketolase_N"/>
    <property type="match status" value="1"/>
</dbReference>
<evidence type="ECO:0000313" key="6">
    <source>
        <dbReference type="Proteomes" id="UP000264002"/>
    </source>
</evidence>
<evidence type="ECO:0000313" key="5">
    <source>
        <dbReference type="EMBL" id="RFU96132.1"/>
    </source>
</evidence>
<dbReference type="InterPro" id="IPR029061">
    <property type="entry name" value="THDP-binding"/>
</dbReference>
<dbReference type="CDD" id="cd02012">
    <property type="entry name" value="TPP_TK"/>
    <property type="match status" value="1"/>
</dbReference>
<dbReference type="SUPFAM" id="SSF52518">
    <property type="entry name" value="Thiamin diphosphate-binding fold (THDP-binding)"/>
    <property type="match status" value="1"/>
</dbReference>
<dbReference type="RefSeq" id="WP_117328952.1">
    <property type="nucleotide sequence ID" value="NZ_QUWK01000001.1"/>
</dbReference>
<feature type="domain" description="Transketolase N-terminal" evidence="4">
    <location>
        <begin position="13"/>
        <end position="269"/>
    </location>
</feature>
<dbReference type="EMBL" id="QUWK01000001">
    <property type="protein sequence ID" value="RFU96132.1"/>
    <property type="molecule type" value="Genomic_DNA"/>
</dbReference>
<dbReference type="OrthoDB" id="8732661at2"/>
<protein>
    <submittedName>
        <fullName evidence="5">Transketolase</fullName>
    </submittedName>
</protein>